<keyword evidence="3" id="KW-0472">Membrane</keyword>
<dbReference type="EMBL" id="JAACJL010000017">
    <property type="protein sequence ID" value="KAF4618840.1"/>
    <property type="molecule type" value="Genomic_DNA"/>
</dbReference>
<feature type="compositionally biased region" description="Polar residues" evidence="2">
    <location>
        <begin position="1"/>
        <end position="20"/>
    </location>
</feature>
<dbReference type="GO" id="GO:0046872">
    <property type="term" value="F:metal ion binding"/>
    <property type="evidence" value="ECO:0007669"/>
    <property type="project" value="UniProtKB-KW"/>
</dbReference>
<evidence type="ECO:0000313" key="6">
    <source>
        <dbReference type="Proteomes" id="UP000521872"/>
    </source>
</evidence>
<evidence type="ECO:0000313" key="5">
    <source>
        <dbReference type="EMBL" id="KAF4618840.1"/>
    </source>
</evidence>
<dbReference type="Proteomes" id="UP000521872">
    <property type="component" value="Unassembled WGS sequence"/>
</dbReference>
<keyword evidence="6" id="KW-1185">Reference proteome</keyword>
<dbReference type="InterPro" id="IPR045338">
    <property type="entry name" value="DUF6535"/>
</dbReference>
<accession>A0A8H4VSM6</accession>
<dbReference type="Pfam" id="PF20153">
    <property type="entry name" value="DUF6535"/>
    <property type="match status" value="1"/>
</dbReference>
<keyword evidence="1" id="KW-0479">Metal-binding</keyword>
<evidence type="ECO:0000259" key="4">
    <source>
        <dbReference type="PROSITE" id="PS50846"/>
    </source>
</evidence>
<dbReference type="Gene3D" id="3.30.70.100">
    <property type="match status" value="1"/>
</dbReference>
<sequence length="760" mass="84994">MPNRQGQANDSNDSPNSRRPLTSDPDLDEFKFAPKKPEGDIWEIALEPLMKIERAQCDAWKEEVQNLLIFAGLFSAVVTAFVIESYKTLQVDPQDTMVSLLSQMLVRMENGTAIGSPPAPTLFNPPPFVPNRSAERINIFWFISLIFSLATALIGIISLQWLREYQSYANFNSEETLIIFNMRKDGFEKWHVSKVFAALPLLLQAALVLFLAGMVDFSLALGIKVGIPIIIAIALTLAFLLLTTVLPTFQGLLYLFHLPTMNGPQHLVPQCPYKSPQSRAFRILADPLYAFSGFVQATFAHWQATFSYARVNTEVLQMSLSQTTWSEYDDAWLWLRYIVSQKTFGRMTELDIPYPYCLGLTDLLACLRRIMASHIPETSMAAAYHCFLRVALSIEDCTNDSDTSVPTDNSLYYWSVMINEDMERDQPLSGCLDTSGVRQSLHSPALRYQALANFLSTPLRHASRFSHYLELHILLKRWMYSDHRKLETSVLLGSVALPAFVRTRLVAFTIPTQTPAVDSPLFLTNSSLQMPPEALINDYCTIYVSFFTCISKGDQYRDWTTSIHMTPEATELLTDAASVGHHNLLAPTSIAISNIIIECLQTYLVVPSNERNGDSTTYNLLLYAASIYLSAFPRNPPNPWTPSMLSVYNKLEEARIALIRYKAETRVKNPLTMDSNHPALDTDSERTSTRVEEASSIVQLAIGGMTCVSCVRAISEALSELDGVSDVTINLLSHSGTATVSRPSLADSVVNLIEDIGYEC</sequence>
<evidence type="ECO:0000256" key="1">
    <source>
        <dbReference type="ARBA" id="ARBA00022723"/>
    </source>
</evidence>
<dbReference type="PROSITE" id="PS01047">
    <property type="entry name" value="HMA_1"/>
    <property type="match status" value="1"/>
</dbReference>
<dbReference type="CDD" id="cd00371">
    <property type="entry name" value="HMA"/>
    <property type="match status" value="1"/>
</dbReference>
<feature type="region of interest" description="Disordered" evidence="2">
    <location>
        <begin position="1"/>
        <end position="33"/>
    </location>
</feature>
<name>A0A8H4VSM6_9AGAR</name>
<dbReference type="InterPro" id="IPR036163">
    <property type="entry name" value="HMA_dom_sf"/>
</dbReference>
<protein>
    <recommendedName>
        <fullName evidence="4">HMA domain-containing protein</fullName>
    </recommendedName>
</protein>
<reference evidence="5 6" key="1">
    <citation type="submission" date="2019-12" db="EMBL/GenBank/DDBJ databases">
        <authorList>
            <person name="Floudas D."/>
            <person name="Bentzer J."/>
            <person name="Ahren D."/>
            <person name="Johansson T."/>
            <person name="Persson P."/>
            <person name="Tunlid A."/>
        </authorList>
    </citation>
    <scope>NUCLEOTIDE SEQUENCE [LARGE SCALE GENOMIC DNA]</scope>
    <source>
        <strain evidence="5 6">CBS 102.39</strain>
    </source>
</reference>
<dbReference type="Pfam" id="PF00403">
    <property type="entry name" value="HMA"/>
    <property type="match status" value="1"/>
</dbReference>
<comment type="caution">
    <text evidence="5">The sequence shown here is derived from an EMBL/GenBank/DDBJ whole genome shotgun (WGS) entry which is preliminary data.</text>
</comment>
<proteinExistence type="predicted"/>
<gene>
    <name evidence="5" type="ORF">D9613_009696</name>
</gene>
<keyword evidence="3" id="KW-0812">Transmembrane</keyword>
<dbReference type="InterPro" id="IPR006121">
    <property type="entry name" value="HMA_dom"/>
</dbReference>
<feature type="transmembrane region" description="Helical" evidence="3">
    <location>
        <begin position="227"/>
        <end position="256"/>
    </location>
</feature>
<evidence type="ECO:0000256" key="3">
    <source>
        <dbReference type="SAM" id="Phobius"/>
    </source>
</evidence>
<feature type="transmembrane region" description="Helical" evidence="3">
    <location>
        <begin position="192"/>
        <end position="215"/>
    </location>
</feature>
<feature type="domain" description="HMA" evidence="4">
    <location>
        <begin position="696"/>
        <end position="760"/>
    </location>
</feature>
<dbReference type="SUPFAM" id="SSF55008">
    <property type="entry name" value="HMA, heavy metal-associated domain"/>
    <property type="match status" value="1"/>
</dbReference>
<keyword evidence="3" id="KW-1133">Transmembrane helix</keyword>
<evidence type="ECO:0000256" key="2">
    <source>
        <dbReference type="SAM" id="MobiDB-lite"/>
    </source>
</evidence>
<dbReference type="InterPro" id="IPR017969">
    <property type="entry name" value="Heavy-metal-associated_CS"/>
</dbReference>
<dbReference type="PROSITE" id="PS50846">
    <property type="entry name" value="HMA_2"/>
    <property type="match status" value="1"/>
</dbReference>
<dbReference type="AlphaFoldDB" id="A0A8H4VSM6"/>
<feature type="transmembrane region" description="Helical" evidence="3">
    <location>
        <begin position="139"/>
        <end position="162"/>
    </location>
</feature>
<organism evidence="5 6">
    <name type="scientific">Agrocybe pediades</name>
    <dbReference type="NCBI Taxonomy" id="84607"/>
    <lineage>
        <taxon>Eukaryota</taxon>
        <taxon>Fungi</taxon>
        <taxon>Dikarya</taxon>
        <taxon>Basidiomycota</taxon>
        <taxon>Agaricomycotina</taxon>
        <taxon>Agaricomycetes</taxon>
        <taxon>Agaricomycetidae</taxon>
        <taxon>Agaricales</taxon>
        <taxon>Agaricineae</taxon>
        <taxon>Strophariaceae</taxon>
        <taxon>Agrocybe</taxon>
    </lineage>
</organism>